<feature type="transmembrane region" description="Helical" evidence="2">
    <location>
        <begin position="73"/>
        <end position="93"/>
    </location>
</feature>
<dbReference type="Pfam" id="PF24535">
    <property type="entry name" value="DUF7598"/>
    <property type="match status" value="1"/>
</dbReference>
<feature type="transmembrane region" description="Helical" evidence="2">
    <location>
        <begin position="12"/>
        <end position="36"/>
    </location>
</feature>
<evidence type="ECO:0000313" key="5">
    <source>
        <dbReference type="Proteomes" id="UP000629468"/>
    </source>
</evidence>
<organism evidence="4 5">
    <name type="scientific">Agaricus bisporus var. burnettii</name>
    <dbReference type="NCBI Taxonomy" id="192524"/>
    <lineage>
        <taxon>Eukaryota</taxon>
        <taxon>Fungi</taxon>
        <taxon>Dikarya</taxon>
        <taxon>Basidiomycota</taxon>
        <taxon>Agaricomycotina</taxon>
        <taxon>Agaricomycetes</taxon>
        <taxon>Agaricomycetidae</taxon>
        <taxon>Agaricales</taxon>
        <taxon>Agaricineae</taxon>
        <taxon>Agaricaceae</taxon>
        <taxon>Agaricus</taxon>
    </lineage>
</organism>
<proteinExistence type="predicted"/>
<feature type="compositionally biased region" description="Low complexity" evidence="1">
    <location>
        <begin position="246"/>
        <end position="258"/>
    </location>
</feature>
<evidence type="ECO:0000259" key="3">
    <source>
        <dbReference type="Pfam" id="PF24535"/>
    </source>
</evidence>
<dbReference type="EMBL" id="JABXXO010000004">
    <property type="protein sequence ID" value="KAF7778472.1"/>
    <property type="molecule type" value="Genomic_DNA"/>
</dbReference>
<reference evidence="4 5" key="1">
    <citation type="journal article" name="Sci. Rep.">
        <title>Telomere-to-telomere assembled and centromere annotated genomes of the two main subspecies of the button mushroom Agaricus bisporus reveal especially polymorphic chromosome ends.</title>
        <authorList>
            <person name="Sonnenberg A.S.M."/>
            <person name="Sedaghat-Telgerd N."/>
            <person name="Lavrijssen B."/>
            <person name="Ohm R.A."/>
            <person name="Hendrickx P.M."/>
            <person name="Scholtmeijer K."/>
            <person name="Baars J.J.P."/>
            <person name="van Peer A."/>
        </authorList>
    </citation>
    <scope>NUCLEOTIDE SEQUENCE [LARGE SCALE GENOMIC DNA]</scope>
    <source>
        <strain evidence="4 5">H119_p4</strain>
    </source>
</reference>
<gene>
    <name evidence="4" type="ORF">Agabi119p4_2817</name>
</gene>
<protein>
    <recommendedName>
        <fullName evidence="3">DUF7598 domain-containing protein</fullName>
    </recommendedName>
</protein>
<keyword evidence="2" id="KW-0472">Membrane</keyword>
<accession>A0A8H7F5X2</accession>
<dbReference type="AlphaFoldDB" id="A0A8H7F5X2"/>
<name>A0A8H7F5X2_AGABI</name>
<feature type="region of interest" description="Disordered" evidence="1">
    <location>
        <begin position="239"/>
        <end position="303"/>
    </location>
</feature>
<dbReference type="Proteomes" id="UP000629468">
    <property type="component" value="Unassembled WGS sequence"/>
</dbReference>
<comment type="caution">
    <text evidence="4">The sequence shown here is derived from an EMBL/GenBank/DDBJ whole genome shotgun (WGS) entry which is preliminary data.</text>
</comment>
<evidence type="ECO:0000256" key="1">
    <source>
        <dbReference type="SAM" id="MobiDB-lite"/>
    </source>
</evidence>
<evidence type="ECO:0000256" key="2">
    <source>
        <dbReference type="SAM" id="Phobius"/>
    </source>
</evidence>
<evidence type="ECO:0000313" key="4">
    <source>
        <dbReference type="EMBL" id="KAF7778472.1"/>
    </source>
</evidence>
<sequence length="303" mass="33648">MLFNARTITFIGLNAIRILSLISLILVFASTIFVMVNNVKAMNYFEANKGLHVDLRDCDYIENSTIPNQPAGAFWAIISSLLIMCQAIILFLSELSWPIKFFDRYFPVLGSEFGLGALGIFQTLIATQILSHFVDDFTLVSAFFLFSIGCVNIFLGLIFRASAKPKRSISQWRTKSQNILPPVYSPPTFSVRNTVLRDSMYKSPGLPDEQFGYGFSTRGEEKAKLRGFILRKPDEALSKGSVLQNSAPPSRRSSTRSASDIDAPRTRFAGVQYSTSHSRSSSQNDGSETPRPIKTSSGNPIPF</sequence>
<feature type="transmembrane region" description="Helical" evidence="2">
    <location>
        <begin position="137"/>
        <end position="159"/>
    </location>
</feature>
<keyword evidence="2" id="KW-1133">Transmembrane helix</keyword>
<keyword evidence="2" id="KW-0812">Transmembrane</keyword>
<feature type="domain" description="DUF7598" evidence="3">
    <location>
        <begin position="73"/>
        <end position="134"/>
    </location>
</feature>
<dbReference type="InterPro" id="IPR056019">
    <property type="entry name" value="DUF7598"/>
</dbReference>
<feature type="transmembrane region" description="Helical" evidence="2">
    <location>
        <begin position="105"/>
        <end position="125"/>
    </location>
</feature>
<feature type="compositionally biased region" description="Polar residues" evidence="1">
    <location>
        <begin position="294"/>
        <end position="303"/>
    </location>
</feature>